<name>A0A401H120_9APHY</name>
<dbReference type="InParanoid" id="A0A401H120"/>
<proteinExistence type="predicted"/>
<evidence type="ECO:0000313" key="2">
    <source>
        <dbReference type="Proteomes" id="UP000287166"/>
    </source>
</evidence>
<dbReference type="Proteomes" id="UP000287166">
    <property type="component" value="Unassembled WGS sequence"/>
</dbReference>
<organism evidence="1 2">
    <name type="scientific">Sparassis crispa</name>
    <dbReference type="NCBI Taxonomy" id="139825"/>
    <lineage>
        <taxon>Eukaryota</taxon>
        <taxon>Fungi</taxon>
        <taxon>Dikarya</taxon>
        <taxon>Basidiomycota</taxon>
        <taxon>Agaricomycotina</taxon>
        <taxon>Agaricomycetes</taxon>
        <taxon>Polyporales</taxon>
        <taxon>Sparassidaceae</taxon>
        <taxon>Sparassis</taxon>
    </lineage>
</organism>
<protein>
    <submittedName>
        <fullName evidence="1">Uncharacterized protein</fullName>
    </submittedName>
</protein>
<dbReference type="AlphaFoldDB" id="A0A401H120"/>
<reference evidence="1 2" key="1">
    <citation type="journal article" date="2018" name="Sci. Rep.">
        <title>Genome sequence of the cauliflower mushroom Sparassis crispa (Hanabiratake) and its association with beneficial usage.</title>
        <authorList>
            <person name="Kiyama R."/>
            <person name="Furutani Y."/>
            <person name="Kawaguchi K."/>
            <person name="Nakanishi T."/>
        </authorList>
    </citation>
    <scope>NUCLEOTIDE SEQUENCE [LARGE SCALE GENOMIC DNA]</scope>
</reference>
<keyword evidence="2" id="KW-1185">Reference proteome</keyword>
<sequence>MDYIVLMSRYTTTWDTHTARTPVGGHSRYSRNRNISSNRPRLISGAMIFSISNRVATASSDHEPTHVGVNASRIS</sequence>
<dbReference type="EMBL" id="BFAD01000012">
    <property type="protein sequence ID" value="GBE88093.1"/>
    <property type="molecule type" value="Genomic_DNA"/>
</dbReference>
<dbReference type="GeneID" id="38785010"/>
<comment type="caution">
    <text evidence="1">The sequence shown here is derived from an EMBL/GenBank/DDBJ whole genome shotgun (WGS) entry which is preliminary data.</text>
</comment>
<evidence type="ECO:0000313" key="1">
    <source>
        <dbReference type="EMBL" id="GBE88093.1"/>
    </source>
</evidence>
<gene>
    <name evidence="1" type="ORF">SCP_1203220</name>
</gene>
<dbReference type="RefSeq" id="XP_027619006.1">
    <property type="nucleotide sequence ID" value="XM_027763205.1"/>
</dbReference>
<accession>A0A401H120</accession>